<gene>
    <name evidence="2" type="ORF">V1633_32690</name>
</gene>
<protein>
    <submittedName>
        <fullName evidence="2">Uncharacterized protein</fullName>
    </submittedName>
</protein>
<name>A0ABU7S366_9ACTN</name>
<reference evidence="2 3" key="1">
    <citation type="submission" date="2024-01" db="EMBL/GenBank/DDBJ databases">
        <title>Genome insights into Plantactinospora sonchi sp. nov.</title>
        <authorList>
            <person name="Wang L."/>
        </authorList>
    </citation>
    <scope>NUCLEOTIDE SEQUENCE [LARGE SCALE GENOMIC DNA]</scope>
    <source>
        <strain evidence="2 3">NEAU-QY2</strain>
    </source>
</reference>
<evidence type="ECO:0000256" key="1">
    <source>
        <dbReference type="SAM" id="MobiDB-lite"/>
    </source>
</evidence>
<dbReference type="EMBL" id="JAZGQK010000035">
    <property type="protein sequence ID" value="MEE6263247.1"/>
    <property type="molecule type" value="Genomic_DNA"/>
</dbReference>
<evidence type="ECO:0000313" key="2">
    <source>
        <dbReference type="EMBL" id="MEE6263247.1"/>
    </source>
</evidence>
<sequence length="40" mass="3827">MPDGIVPQPGHGWPAALEDSQGATDPDGTPGSDPGAAGAE</sequence>
<keyword evidence="3" id="KW-1185">Reference proteome</keyword>
<organism evidence="2 3">
    <name type="scientific">Plantactinospora sonchi</name>
    <dbReference type="NCBI Taxonomy" id="1544735"/>
    <lineage>
        <taxon>Bacteria</taxon>
        <taxon>Bacillati</taxon>
        <taxon>Actinomycetota</taxon>
        <taxon>Actinomycetes</taxon>
        <taxon>Micromonosporales</taxon>
        <taxon>Micromonosporaceae</taxon>
        <taxon>Plantactinospora</taxon>
    </lineage>
</organism>
<dbReference type="Proteomes" id="UP001332243">
    <property type="component" value="Unassembled WGS sequence"/>
</dbReference>
<accession>A0ABU7S366</accession>
<proteinExistence type="predicted"/>
<dbReference type="RefSeq" id="WP_331218184.1">
    <property type="nucleotide sequence ID" value="NZ_JAZGQK010000035.1"/>
</dbReference>
<feature type="region of interest" description="Disordered" evidence="1">
    <location>
        <begin position="1"/>
        <end position="40"/>
    </location>
</feature>
<comment type="caution">
    <text evidence="2">The sequence shown here is derived from an EMBL/GenBank/DDBJ whole genome shotgun (WGS) entry which is preliminary data.</text>
</comment>
<evidence type="ECO:0000313" key="3">
    <source>
        <dbReference type="Proteomes" id="UP001332243"/>
    </source>
</evidence>